<sequence length="100" mass="10998">MQSRRRSPESHSFMGKPCISITKESTILAKSLVDIASMLKKIKEGQQPVPIILKRQPDAPQQAPAKHAGFALATHITLTNVPSCKKTIQWLRPITSSKAP</sequence>
<keyword evidence="2" id="KW-1185">Reference proteome</keyword>
<name>A0ABU6RQK5_9FABA</name>
<evidence type="ECO:0000313" key="1">
    <source>
        <dbReference type="EMBL" id="MED6126411.1"/>
    </source>
</evidence>
<dbReference type="Proteomes" id="UP001341840">
    <property type="component" value="Unassembled WGS sequence"/>
</dbReference>
<evidence type="ECO:0000313" key="2">
    <source>
        <dbReference type="Proteomes" id="UP001341840"/>
    </source>
</evidence>
<protein>
    <submittedName>
        <fullName evidence="1">Uncharacterized protein</fullName>
    </submittedName>
</protein>
<proteinExistence type="predicted"/>
<reference evidence="1 2" key="1">
    <citation type="journal article" date="2023" name="Plants (Basel)">
        <title>Bridging the Gap: Combining Genomics and Transcriptomics Approaches to Understand Stylosanthes scabra, an Orphan Legume from the Brazilian Caatinga.</title>
        <authorList>
            <person name="Ferreira-Neto J.R.C."/>
            <person name="da Silva M.D."/>
            <person name="Binneck E."/>
            <person name="de Melo N.F."/>
            <person name="da Silva R.H."/>
            <person name="de Melo A.L.T.M."/>
            <person name="Pandolfi V."/>
            <person name="Bustamante F.O."/>
            <person name="Brasileiro-Vidal A.C."/>
            <person name="Benko-Iseppon A.M."/>
        </authorList>
    </citation>
    <scope>NUCLEOTIDE SEQUENCE [LARGE SCALE GENOMIC DNA]</scope>
    <source>
        <tissue evidence="1">Leaves</tissue>
    </source>
</reference>
<accession>A0ABU6RQK5</accession>
<dbReference type="EMBL" id="JASCZI010031282">
    <property type="protein sequence ID" value="MED6126411.1"/>
    <property type="molecule type" value="Genomic_DNA"/>
</dbReference>
<gene>
    <name evidence="1" type="ORF">PIB30_078211</name>
</gene>
<organism evidence="1 2">
    <name type="scientific">Stylosanthes scabra</name>
    <dbReference type="NCBI Taxonomy" id="79078"/>
    <lineage>
        <taxon>Eukaryota</taxon>
        <taxon>Viridiplantae</taxon>
        <taxon>Streptophyta</taxon>
        <taxon>Embryophyta</taxon>
        <taxon>Tracheophyta</taxon>
        <taxon>Spermatophyta</taxon>
        <taxon>Magnoliopsida</taxon>
        <taxon>eudicotyledons</taxon>
        <taxon>Gunneridae</taxon>
        <taxon>Pentapetalae</taxon>
        <taxon>rosids</taxon>
        <taxon>fabids</taxon>
        <taxon>Fabales</taxon>
        <taxon>Fabaceae</taxon>
        <taxon>Papilionoideae</taxon>
        <taxon>50 kb inversion clade</taxon>
        <taxon>dalbergioids sensu lato</taxon>
        <taxon>Dalbergieae</taxon>
        <taxon>Pterocarpus clade</taxon>
        <taxon>Stylosanthes</taxon>
    </lineage>
</organism>
<comment type="caution">
    <text evidence="1">The sequence shown here is derived from an EMBL/GenBank/DDBJ whole genome shotgun (WGS) entry which is preliminary data.</text>
</comment>